<dbReference type="GO" id="GO:0051539">
    <property type="term" value="F:4 iron, 4 sulfur cluster binding"/>
    <property type="evidence" value="ECO:0007669"/>
    <property type="project" value="UniProtKB-KW"/>
</dbReference>
<comment type="subunit">
    <text evidence="14">Heterodimer of AddA and AddB.</text>
</comment>
<evidence type="ECO:0000256" key="6">
    <source>
        <dbReference type="ARBA" id="ARBA00022801"/>
    </source>
</evidence>
<organism evidence="16 17">
    <name type="scientific">Heliomicrobium undosum</name>
    <dbReference type="NCBI Taxonomy" id="121734"/>
    <lineage>
        <taxon>Bacteria</taxon>
        <taxon>Bacillati</taxon>
        <taxon>Bacillota</taxon>
        <taxon>Clostridia</taxon>
        <taxon>Eubacteriales</taxon>
        <taxon>Heliobacteriaceae</taxon>
        <taxon>Heliomicrobium</taxon>
    </lineage>
</organism>
<dbReference type="Gene3D" id="3.40.50.300">
    <property type="entry name" value="P-loop containing nucleotide triphosphate hydrolases"/>
    <property type="match status" value="4"/>
</dbReference>
<feature type="binding site" evidence="14">
    <location>
        <position position="1188"/>
    </location>
    <ligand>
        <name>[4Fe-4S] cluster</name>
        <dbReference type="ChEBI" id="CHEBI:49883"/>
    </ligand>
</feature>
<feature type="binding site" evidence="14">
    <location>
        <position position="1194"/>
    </location>
    <ligand>
        <name>[4Fe-4S] cluster</name>
        <dbReference type="ChEBI" id="CHEBI:49883"/>
    </ligand>
</feature>
<evidence type="ECO:0000256" key="2">
    <source>
        <dbReference type="ARBA" id="ARBA00022722"/>
    </source>
</evidence>
<keyword evidence="8 14" id="KW-0269">Exonuclease</keyword>
<evidence type="ECO:0000313" key="17">
    <source>
        <dbReference type="Proteomes" id="UP000463470"/>
    </source>
</evidence>
<dbReference type="GO" id="GO:0003690">
    <property type="term" value="F:double-stranded DNA binding"/>
    <property type="evidence" value="ECO:0007669"/>
    <property type="project" value="UniProtKB-UniRule"/>
</dbReference>
<dbReference type="GO" id="GO:0004386">
    <property type="term" value="F:helicase activity"/>
    <property type="evidence" value="ECO:0007669"/>
    <property type="project" value="UniProtKB-KW"/>
</dbReference>
<keyword evidence="11 14" id="KW-0411">Iron-sulfur</keyword>
<comment type="cofactor">
    <cofactor evidence="14">
        <name>Mg(2+)</name>
        <dbReference type="ChEBI" id="CHEBI:18420"/>
    </cofactor>
</comment>
<dbReference type="EC" id="3.1.-.-" evidence="14"/>
<dbReference type="GO" id="GO:0005524">
    <property type="term" value="F:ATP binding"/>
    <property type="evidence" value="ECO:0007669"/>
    <property type="project" value="UniProtKB-UniRule"/>
</dbReference>
<dbReference type="RefSeq" id="WP_161259527.1">
    <property type="nucleotide sequence ID" value="NZ_WXEY01000023.1"/>
</dbReference>
<dbReference type="EMBL" id="WXEY01000023">
    <property type="protein sequence ID" value="MZP31006.1"/>
    <property type="molecule type" value="Genomic_DNA"/>
</dbReference>
<dbReference type="GO" id="GO:0000724">
    <property type="term" value="P:double-strand break repair via homologous recombination"/>
    <property type="evidence" value="ECO:0007669"/>
    <property type="project" value="UniProtKB-UniRule"/>
</dbReference>
<dbReference type="AlphaFoldDB" id="A0A845L5M2"/>
<evidence type="ECO:0000256" key="10">
    <source>
        <dbReference type="ARBA" id="ARBA00023004"/>
    </source>
</evidence>
<evidence type="ECO:0000256" key="8">
    <source>
        <dbReference type="ARBA" id="ARBA00022839"/>
    </source>
</evidence>
<comment type="similarity">
    <text evidence="14">Belongs to the helicase family. AddB/RexB type 1 subfamily.</text>
</comment>
<dbReference type="GO" id="GO:0046872">
    <property type="term" value="F:metal ion binding"/>
    <property type="evidence" value="ECO:0007669"/>
    <property type="project" value="UniProtKB-KW"/>
</dbReference>
<dbReference type="PROSITE" id="PS51217">
    <property type="entry name" value="UVRD_HELICASE_CTER"/>
    <property type="match status" value="1"/>
</dbReference>
<dbReference type="InterPro" id="IPR049035">
    <property type="entry name" value="ADDB_N"/>
</dbReference>
<dbReference type="Pfam" id="PF12705">
    <property type="entry name" value="PDDEXK_1"/>
    <property type="match status" value="1"/>
</dbReference>
<dbReference type="InterPro" id="IPR014140">
    <property type="entry name" value="DNA_helicase_suAddB"/>
</dbReference>
<comment type="function">
    <text evidence="14">The heterodimer acts as both an ATP-dependent DNA helicase and an ATP-dependent, dual-direction single-stranded exonuclease. Recognizes the chi site generating a DNA molecule suitable for the initiation of homologous recombination. The AddB subunit has 5' -&gt; 3' nuclease activity but not helicase activity.</text>
</comment>
<dbReference type="OrthoDB" id="9758506at2"/>
<reference evidence="16 17" key="1">
    <citation type="submission" date="2020-01" db="EMBL/GenBank/DDBJ databases">
        <title>Whole-genome sequence of Heliobacterium undosum DSM 13378.</title>
        <authorList>
            <person name="Kyndt J.A."/>
            <person name="Meyer T.E."/>
        </authorList>
    </citation>
    <scope>NUCLEOTIDE SEQUENCE [LARGE SCALE GENOMIC DNA]</scope>
    <source>
        <strain evidence="16 17">DSM 13378</strain>
    </source>
</reference>
<dbReference type="InterPro" id="IPR014017">
    <property type="entry name" value="DNA_helicase_UvrD-like_C"/>
</dbReference>
<keyword evidence="5 14" id="KW-0227">DNA damage</keyword>
<accession>A0A845L5M2</accession>
<comment type="caution">
    <text evidence="16">The sequence shown here is derived from an EMBL/GenBank/DDBJ whole genome shotgun (WGS) entry which is preliminary data.</text>
</comment>
<keyword evidence="17" id="KW-1185">Reference proteome</keyword>
<keyword evidence="13 14" id="KW-0234">DNA repair</keyword>
<dbReference type="PANTHER" id="PTHR30591:SF1">
    <property type="entry name" value="RECBCD ENZYME SUBUNIT RECC"/>
    <property type="match status" value="1"/>
</dbReference>
<dbReference type="HAMAP" id="MF_01452">
    <property type="entry name" value="AddB_type1"/>
    <property type="match status" value="1"/>
</dbReference>
<dbReference type="Pfam" id="PF21445">
    <property type="entry name" value="ADDB_N"/>
    <property type="match status" value="1"/>
</dbReference>
<evidence type="ECO:0000256" key="9">
    <source>
        <dbReference type="ARBA" id="ARBA00022840"/>
    </source>
</evidence>
<keyword evidence="6 14" id="KW-0378">Hydrolase</keyword>
<name>A0A845L5M2_9FIRM</name>
<dbReference type="GO" id="GO:0008409">
    <property type="term" value="F:5'-3' exonuclease activity"/>
    <property type="evidence" value="ECO:0007669"/>
    <property type="project" value="UniProtKB-UniRule"/>
</dbReference>
<keyword evidence="2 14" id="KW-0540">Nuclease</keyword>
<dbReference type="SUPFAM" id="SSF52540">
    <property type="entry name" value="P-loop containing nucleoside triphosphate hydrolases"/>
    <property type="match status" value="1"/>
</dbReference>
<keyword evidence="10 14" id="KW-0408">Iron</keyword>
<evidence type="ECO:0000256" key="3">
    <source>
        <dbReference type="ARBA" id="ARBA00022723"/>
    </source>
</evidence>
<proteinExistence type="inferred from homology"/>
<dbReference type="InterPro" id="IPR038726">
    <property type="entry name" value="PDDEXK_AddAB-type"/>
</dbReference>
<feature type="binding site" evidence="14">
    <location>
        <position position="850"/>
    </location>
    <ligand>
        <name>[4Fe-4S] cluster</name>
        <dbReference type="ChEBI" id="CHEBI:49883"/>
    </ligand>
</feature>
<keyword evidence="1 14" id="KW-0004">4Fe-4S</keyword>
<comment type="cofactor">
    <cofactor evidence="14">
        <name>[4Fe-4S] cluster</name>
        <dbReference type="ChEBI" id="CHEBI:49883"/>
    </cofactor>
    <text evidence="14">Binds 1 [4Fe-4S] cluster.</text>
</comment>
<evidence type="ECO:0000313" key="16">
    <source>
        <dbReference type="EMBL" id="MZP31006.1"/>
    </source>
</evidence>
<evidence type="ECO:0000259" key="15">
    <source>
        <dbReference type="PROSITE" id="PS51217"/>
    </source>
</evidence>
<evidence type="ECO:0000256" key="5">
    <source>
        <dbReference type="ARBA" id="ARBA00022763"/>
    </source>
</evidence>
<evidence type="ECO:0000256" key="7">
    <source>
        <dbReference type="ARBA" id="ARBA00022806"/>
    </source>
</evidence>
<sequence>MSLRFILGRAGTGKSGACLDEIARELERSPQGPALLFLVPEQATFQTERALATMPGLEGAIRAQVFSFRRLAYRVLQEVGGSARIPIGELGKRMILRNLLEKHKDELRLFHRSAGQPGFADALAGALSELKLYNIDAGSLDRCQAEVIERQGAGLLADKIHDLALLYGALNAFLEGKYTDPDDYLHLLAQRIPGSVMLRDAEVWVDGFAGFTPQELSVLAALMSACRRVNVALCLDPAELDEPCDLDDPFFRTRETQAKLLQLAFDQGIVIEKAIYLGPAPGQTAPRFQQNPELQHLESFYFRRPAPPWPGGTQGLFVCAAANRRSEVEGAAREIIRLCRDRGYRWRDTAVLLRDLESYHDLIESIFGDFGIPLFMDSKRLAPHHPLVELIRSALEAVLRDWAYEPVFRYLKTDLVPISRGETDRLENYVLAHGIRGRRWRDAEPWLFRRRLTLGEDALSEFSDQELAELAEINDARDRARGALASFHKEVVRAKAVRPITAALYQLLIDLKAPEQISRWIAEAEVAGRIEEARAHRQVWSAVIDLFDQIVESLGETPLDLATYAVVMEAGLDSLKLSLIPPELDQVFVGSLDRSRCPDIRAAFVLGVSEGVLPARPKDDGIFDDKERERIHALTGLELAPGSRRRLFDEEYHVYVALTRAGERCYLSYPLADAEGRAQMPSSVIARVRELFPQVTDRTWLLEPGALPVGAVASGSVFAETATAETAAMVQTAAMAAQTTEDAAIQATATRDATVGRELAEEYIVHPARSLSYLIPSMREALAHRPSPLVWWAAYSWLAEQPAWRERLARVLSGLWHENREQYLPKPVSRRLFGDPLKASVSRIERFLACPFSHFISHGLRLKERRIFRLEAPDLGEFFHAALKQFGERVRQDRLDWGDMPQEELVRLTGEVVSDLAPQLQHEILLSTARHRYLTGRLQQTLSRAVTVLGEHARRGQFRPLALEVGFGPQELLPPVQVPLTGGRWMDLVGRIDRIDGVFAGDAPCLRVIDYKSNRADLKLADMAHGLKLQLLAYLDVALRHGNRLLQGCALSEGMPSSLLAPSECRPGGMLYFGVRDPLLPAGGPLTRDEADQAILKELKMRGHVLADPAVVALMDGHTQQGYSPLIPVGLKKDGSFYSASSVLTMEQFTLLRQYLQSIFARAGEAILDGLVSIRPYRRDDRLACGFCPYKPVCQFDLLLQDNDYRLLIDDPPEKIWEKIAAGPNAILEGVIR</sequence>
<keyword evidence="3 14" id="KW-0479">Metal-binding</keyword>
<keyword evidence="12 14" id="KW-0238">DNA-binding</keyword>
<dbReference type="Gene3D" id="6.10.140.1030">
    <property type="match status" value="1"/>
</dbReference>
<comment type="miscellaneous">
    <text evidence="14">Despite having conserved helicase domains, this subunit does not have helicase activity.</text>
</comment>
<protein>
    <recommendedName>
        <fullName evidence="14">ATP-dependent helicase/deoxyribonuclease subunit B</fullName>
        <ecNumber evidence="14">3.1.-.-</ecNumber>
    </recommendedName>
    <alternativeName>
        <fullName evidence="14">ATP-dependent helicase/nuclease subunit AddB</fullName>
    </alternativeName>
</protein>
<keyword evidence="7 14" id="KW-0347">Helicase</keyword>
<keyword evidence="4 14" id="KW-0547">Nucleotide-binding</keyword>
<feature type="binding site" evidence="14">
    <location>
        <position position="1185"/>
    </location>
    <ligand>
        <name>[4Fe-4S] cluster</name>
        <dbReference type="ChEBI" id="CHEBI:49883"/>
    </ligand>
</feature>
<keyword evidence="9 14" id="KW-0067">ATP-binding</keyword>
<evidence type="ECO:0000256" key="13">
    <source>
        <dbReference type="ARBA" id="ARBA00023204"/>
    </source>
</evidence>
<feature type="domain" description="UvrD-like helicase C-terminal" evidence="15">
    <location>
        <begin position="285"/>
        <end position="585"/>
    </location>
</feature>
<dbReference type="Proteomes" id="UP000463470">
    <property type="component" value="Unassembled WGS sequence"/>
</dbReference>
<evidence type="ECO:0000256" key="11">
    <source>
        <dbReference type="ARBA" id="ARBA00023014"/>
    </source>
</evidence>
<dbReference type="PANTHER" id="PTHR30591">
    <property type="entry name" value="RECBCD ENZYME SUBUNIT RECC"/>
    <property type="match status" value="1"/>
</dbReference>
<evidence type="ECO:0000256" key="1">
    <source>
        <dbReference type="ARBA" id="ARBA00022485"/>
    </source>
</evidence>
<dbReference type="InterPro" id="IPR027417">
    <property type="entry name" value="P-loop_NTPase"/>
</dbReference>
<evidence type="ECO:0000256" key="12">
    <source>
        <dbReference type="ARBA" id="ARBA00023125"/>
    </source>
</evidence>
<gene>
    <name evidence="14" type="primary">addB</name>
    <name evidence="16" type="ORF">GTO91_14910</name>
</gene>
<evidence type="ECO:0000256" key="14">
    <source>
        <dbReference type="HAMAP-Rule" id="MF_01452"/>
    </source>
</evidence>
<evidence type="ECO:0000256" key="4">
    <source>
        <dbReference type="ARBA" id="ARBA00022741"/>
    </source>
</evidence>